<dbReference type="SMART" id="SM00715">
    <property type="entry name" value="LA"/>
    <property type="match status" value="1"/>
</dbReference>
<dbReference type="InterPro" id="IPR036390">
    <property type="entry name" value="WH_DNA-bd_sf"/>
</dbReference>
<dbReference type="WBParaSite" id="PTRK_0000514600.1">
    <property type="protein sequence ID" value="PTRK_0000514600.1"/>
    <property type="gene ID" value="PTRK_0000514600"/>
</dbReference>
<evidence type="ECO:0000313" key="5">
    <source>
        <dbReference type="WBParaSite" id="PTRK_0000514600.1"/>
    </source>
</evidence>
<proteinExistence type="predicted"/>
<evidence type="ECO:0000259" key="3">
    <source>
        <dbReference type="PROSITE" id="PS50961"/>
    </source>
</evidence>
<dbReference type="AlphaFoldDB" id="A0A0N4ZC91"/>
<sequence>MTFQKNGKGNLQECGKKVHFKNSNKPDMLNTNGNNFYRSIKNEDRNNYNKNIPAYKKKRGINQNVKLPQGFYIPIKYPVNGGVTFELPHYAEVITNNNGVPVSNIQQINKQFNHSITTSGSPGNGQIFYEYPTLQTLLTSGNINSKGSNKKFNKNINNFSPIQPYLSYGIQNTFNRQLSRTPISTLHFQAENSNHLETIGFIHHPVPIFQNISLDQKILEHEHSIRQQIEYYFSEDNLIKDLFFRRLILNPCTRGFVSIYQLLSFHRLYRLISHYPNPVAEIARIISTSETVEVSSDGLMLRAKNNLHIKYAQMALSK</sequence>
<dbReference type="CDD" id="cd07323">
    <property type="entry name" value="LAM"/>
    <property type="match status" value="1"/>
</dbReference>
<dbReference type="PROSITE" id="PS50961">
    <property type="entry name" value="HTH_LA"/>
    <property type="match status" value="1"/>
</dbReference>
<dbReference type="STRING" id="131310.A0A0N4ZC91"/>
<evidence type="ECO:0000313" key="4">
    <source>
        <dbReference type="Proteomes" id="UP000038045"/>
    </source>
</evidence>
<dbReference type="PANTHER" id="PTHR22792">
    <property type="entry name" value="LUPUS LA PROTEIN-RELATED"/>
    <property type="match status" value="1"/>
</dbReference>
<dbReference type="PANTHER" id="PTHR22792:SF132">
    <property type="entry name" value="LA-RELATED PROTEIN 1"/>
    <property type="match status" value="1"/>
</dbReference>
<evidence type="ECO:0000256" key="2">
    <source>
        <dbReference type="PROSITE-ProRule" id="PRU00332"/>
    </source>
</evidence>
<dbReference type="Gene3D" id="1.10.10.10">
    <property type="entry name" value="Winged helix-like DNA-binding domain superfamily/Winged helix DNA-binding domain"/>
    <property type="match status" value="1"/>
</dbReference>
<organism evidence="4 5">
    <name type="scientific">Parastrongyloides trichosuri</name>
    <name type="common">Possum-specific nematode worm</name>
    <dbReference type="NCBI Taxonomy" id="131310"/>
    <lineage>
        <taxon>Eukaryota</taxon>
        <taxon>Metazoa</taxon>
        <taxon>Ecdysozoa</taxon>
        <taxon>Nematoda</taxon>
        <taxon>Chromadorea</taxon>
        <taxon>Rhabditida</taxon>
        <taxon>Tylenchina</taxon>
        <taxon>Panagrolaimomorpha</taxon>
        <taxon>Strongyloidoidea</taxon>
        <taxon>Strongyloididae</taxon>
        <taxon>Parastrongyloides</taxon>
    </lineage>
</organism>
<evidence type="ECO:0000256" key="1">
    <source>
        <dbReference type="ARBA" id="ARBA00022884"/>
    </source>
</evidence>
<dbReference type="Pfam" id="PF05383">
    <property type="entry name" value="La"/>
    <property type="match status" value="1"/>
</dbReference>
<reference evidence="5" key="1">
    <citation type="submission" date="2017-02" db="UniProtKB">
        <authorList>
            <consortium name="WormBaseParasite"/>
        </authorList>
    </citation>
    <scope>IDENTIFICATION</scope>
</reference>
<dbReference type="GO" id="GO:0003723">
    <property type="term" value="F:RNA binding"/>
    <property type="evidence" value="ECO:0007669"/>
    <property type="project" value="UniProtKB-UniRule"/>
</dbReference>
<keyword evidence="4" id="KW-1185">Reference proteome</keyword>
<accession>A0A0N4ZC91</accession>
<name>A0A0N4ZC91_PARTI</name>
<keyword evidence="1 2" id="KW-0694">RNA-binding</keyword>
<dbReference type="GO" id="GO:0005737">
    <property type="term" value="C:cytoplasm"/>
    <property type="evidence" value="ECO:0007669"/>
    <property type="project" value="UniProtKB-ARBA"/>
</dbReference>
<dbReference type="InterPro" id="IPR045180">
    <property type="entry name" value="La_dom_prot"/>
</dbReference>
<protein>
    <submittedName>
        <fullName evidence="5">HTH La-type RNA-binding domain-containing protein</fullName>
    </submittedName>
</protein>
<dbReference type="SUPFAM" id="SSF46785">
    <property type="entry name" value="Winged helix' DNA-binding domain"/>
    <property type="match status" value="1"/>
</dbReference>
<feature type="domain" description="HTH La-type RNA-binding" evidence="3">
    <location>
        <begin position="215"/>
        <end position="311"/>
    </location>
</feature>
<dbReference type="InterPro" id="IPR036388">
    <property type="entry name" value="WH-like_DNA-bd_sf"/>
</dbReference>
<dbReference type="Proteomes" id="UP000038045">
    <property type="component" value="Unplaced"/>
</dbReference>
<dbReference type="InterPro" id="IPR006630">
    <property type="entry name" value="La_HTH"/>
</dbReference>